<dbReference type="Gene3D" id="3.30.1330.60">
    <property type="entry name" value="OmpA-like domain"/>
    <property type="match status" value="1"/>
</dbReference>
<gene>
    <name evidence="8" type="ORF">GGR28_003351</name>
</gene>
<evidence type="ECO:0000313" key="8">
    <source>
        <dbReference type="EMBL" id="MBB4080716.1"/>
    </source>
</evidence>
<comment type="subcellular location">
    <subcellularLocation>
        <location evidence="1">Cell outer membrane</location>
    </subcellularLocation>
</comment>
<dbReference type="Gene3D" id="2.120.10.30">
    <property type="entry name" value="TolB, C-terminal domain"/>
    <property type="match status" value="1"/>
</dbReference>
<dbReference type="Gene3D" id="1.25.40.10">
    <property type="entry name" value="Tetratricopeptide repeat domain"/>
    <property type="match status" value="1"/>
</dbReference>
<dbReference type="InterPro" id="IPR036737">
    <property type="entry name" value="OmpA-like_sf"/>
</dbReference>
<keyword evidence="3" id="KW-0998">Cell outer membrane</keyword>
<dbReference type="PROSITE" id="PS50005">
    <property type="entry name" value="TPR"/>
    <property type="match status" value="2"/>
</dbReference>
<dbReference type="SUPFAM" id="SSF103088">
    <property type="entry name" value="OmpA-like"/>
    <property type="match status" value="1"/>
</dbReference>
<dbReference type="SMART" id="SM00028">
    <property type="entry name" value="TPR"/>
    <property type="match status" value="3"/>
</dbReference>
<dbReference type="InterPro" id="IPR011659">
    <property type="entry name" value="WD40"/>
</dbReference>
<dbReference type="EMBL" id="JACIFF010000009">
    <property type="protein sequence ID" value="MBB4080716.1"/>
    <property type="molecule type" value="Genomic_DNA"/>
</dbReference>
<evidence type="ECO:0000256" key="2">
    <source>
        <dbReference type="ARBA" id="ARBA00023136"/>
    </source>
</evidence>
<feature type="chain" id="PRO_5032783069" evidence="6">
    <location>
        <begin position="22"/>
        <end position="651"/>
    </location>
</feature>
<dbReference type="Proteomes" id="UP000576209">
    <property type="component" value="Unassembled WGS sequence"/>
</dbReference>
<dbReference type="InterPro" id="IPR019734">
    <property type="entry name" value="TPR_rpt"/>
</dbReference>
<dbReference type="CDD" id="cd07185">
    <property type="entry name" value="OmpA_C-like"/>
    <property type="match status" value="1"/>
</dbReference>
<feature type="signal peptide" evidence="6">
    <location>
        <begin position="1"/>
        <end position="21"/>
    </location>
</feature>
<dbReference type="SUPFAM" id="SSF48452">
    <property type="entry name" value="TPR-like"/>
    <property type="match status" value="1"/>
</dbReference>
<comment type="caution">
    <text evidence="8">The sequence shown here is derived from an EMBL/GenBank/DDBJ whole genome shotgun (WGS) entry which is preliminary data.</text>
</comment>
<evidence type="ECO:0000256" key="6">
    <source>
        <dbReference type="SAM" id="SignalP"/>
    </source>
</evidence>
<evidence type="ECO:0000256" key="1">
    <source>
        <dbReference type="ARBA" id="ARBA00004442"/>
    </source>
</evidence>
<dbReference type="InterPro" id="IPR006665">
    <property type="entry name" value="OmpA-like"/>
</dbReference>
<reference evidence="8 9" key="1">
    <citation type="submission" date="2020-08" db="EMBL/GenBank/DDBJ databases">
        <title>Genomic Encyclopedia of Type Strains, Phase IV (KMG-IV): sequencing the most valuable type-strain genomes for metagenomic binning, comparative biology and taxonomic classification.</title>
        <authorList>
            <person name="Goeker M."/>
        </authorList>
    </citation>
    <scope>NUCLEOTIDE SEQUENCE [LARGE SCALE GENOMIC DNA]</scope>
    <source>
        <strain evidence="8 9">DSM 105137</strain>
    </source>
</reference>
<sequence>MRIVLLIVLPLLLFASSAVFGQESSRNRAIAAFDAGVQHLLDGNAKRASKSLRQAVALDSTFVPGLRMLGIAYDLQNDYANALKAYLAVINHDPYFSRVLYYHTGDVYLRDGQPRRALEYLQKFRELQAEDIGRFGLVGEQETATEQEILNHKLEQRILSARILTDSINYTNATGLYNLGAPINTEQNDYFPFFTNDLDGLLFTRQGKDGDEDLIEGARRRPERNYRTSRFGNFNTNQPEGMCTLVRDGETIFFTLCHEDAGGGGCDIYSGILIKGRIEEVTRLPDYVNSTTWDSQAAISCDGRQLFFASTRPGGIGGSDLYRSERLDDGSWSEPRNLGAGVNTPEDEEAPFLSNDGETLYFSSMGHRGLGDQDIYFSRWDAGRERWSKAINIGPPINSANRELGFHLSADGRQGFFASDRPGGRGGLDIYGFTLDEKLTGKEVTYVAGYLTDSLSGKPIADQEVPVSGGAVFRTNYAGRFFICAPPNQQLPLSVDHPDYLPYRRDFAIPAWDNQSPYRVDLRLTKEALELPAIPPPPPPPPAKIRQETARVLFAFGEDAVNEGQYELLKQLVAGTGTQRIESVSIVGYADEVGQEVYNLELSRRRALAVARVLEQLGVSEDRITTAGRGEIAGRAGRNLNRRVEVIVRFR</sequence>
<dbReference type="PROSITE" id="PS51123">
    <property type="entry name" value="OMPA_2"/>
    <property type="match status" value="1"/>
</dbReference>
<feature type="repeat" description="TPR" evidence="4">
    <location>
        <begin position="63"/>
        <end position="96"/>
    </location>
</feature>
<dbReference type="PANTHER" id="PTHR30329:SF21">
    <property type="entry name" value="LIPOPROTEIN YIAD-RELATED"/>
    <property type="match status" value="1"/>
</dbReference>
<dbReference type="InterPro" id="IPR050330">
    <property type="entry name" value="Bact_OuterMem_StrucFunc"/>
</dbReference>
<keyword evidence="9" id="KW-1185">Reference proteome</keyword>
<dbReference type="SUPFAM" id="SSF82171">
    <property type="entry name" value="DPP6 N-terminal domain-like"/>
    <property type="match status" value="1"/>
</dbReference>
<evidence type="ECO:0000256" key="3">
    <source>
        <dbReference type="ARBA" id="ARBA00023237"/>
    </source>
</evidence>
<dbReference type="InterPro" id="IPR011990">
    <property type="entry name" value="TPR-like_helical_dom_sf"/>
</dbReference>
<keyword evidence="6" id="KW-0732">Signal</keyword>
<name>A0A840EIJ5_9BACT</name>
<dbReference type="InterPro" id="IPR011042">
    <property type="entry name" value="6-blade_b-propeller_TolB-like"/>
</dbReference>
<dbReference type="InterPro" id="IPR006664">
    <property type="entry name" value="OMP_bac"/>
</dbReference>
<dbReference type="Pfam" id="PF07676">
    <property type="entry name" value="PD40"/>
    <property type="match status" value="3"/>
</dbReference>
<keyword evidence="2 5" id="KW-0472">Membrane</keyword>
<keyword evidence="4" id="KW-0802">TPR repeat</keyword>
<protein>
    <submittedName>
        <fullName evidence="8">Outer membrane protein OmpA-like peptidoglycan-associated protein/tetratricopeptide (TPR) repeat protein</fullName>
    </submittedName>
</protein>
<dbReference type="Pfam" id="PF00691">
    <property type="entry name" value="OmpA"/>
    <property type="match status" value="1"/>
</dbReference>
<evidence type="ECO:0000259" key="7">
    <source>
        <dbReference type="PROSITE" id="PS51123"/>
    </source>
</evidence>
<dbReference type="RefSeq" id="WP_183496942.1">
    <property type="nucleotide sequence ID" value="NZ_JACIFF010000009.1"/>
</dbReference>
<evidence type="ECO:0000256" key="4">
    <source>
        <dbReference type="PROSITE-ProRule" id="PRU00339"/>
    </source>
</evidence>
<feature type="repeat" description="TPR" evidence="4">
    <location>
        <begin position="98"/>
        <end position="131"/>
    </location>
</feature>
<accession>A0A840EIJ5</accession>
<evidence type="ECO:0000256" key="5">
    <source>
        <dbReference type="PROSITE-ProRule" id="PRU00473"/>
    </source>
</evidence>
<proteinExistence type="predicted"/>
<evidence type="ECO:0000313" key="9">
    <source>
        <dbReference type="Proteomes" id="UP000576209"/>
    </source>
</evidence>
<dbReference type="AlphaFoldDB" id="A0A840EIJ5"/>
<feature type="domain" description="OmpA-like" evidence="7">
    <location>
        <begin position="541"/>
        <end position="651"/>
    </location>
</feature>
<dbReference type="PANTHER" id="PTHR30329">
    <property type="entry name" value="STATOR ELEMENT OF FLAGELLAR MOTOR COMPLEX"/>
    <property type="match status" value="1"/>
</dbReference>
<organism evidence="8 9">
    <name type="scientific">Neolewinella aquimaris</name>
    <dbReference type="NCBI Taxonomy" id="1835722"/>
    <lineage>
        <taxon>Bacteria</taxon>
        <taxon>Pseudomonadati</taxon>
        <taxon>Bacteroidota</taxon>
        <taxon>Saprospiria</taxon>
        <taxon>Saprospirales</taxon>
        <taxon>Lewinellaceae</taxon>
        <taxon>Neolewinella</taxon>
    </lineage>
</organism>
<dbReference type="GO" id="GO:0009279">
    <property type="term" value="C:cell outer membrane"/>
    <property type="evidence" value="ECO:0007669"/>
    <property type="project" value="UniProtKB-SubCell"/>
</dbReference>
<dbReference type="Gene3D" id="2.60.40.1120">
    <property type="entry name" value="Carboxypeptidase-like, regulatory domain"/>
    <property type="match status" value="1"/>
</dbReference>
<dbReference type="PRINTS" id="PR01021">
    <property type="entry name" value="OMPADOMAIN"/>
</dbReference>